<sequence length="91" mass="10639">MQTTFSRFLVPERLKKYFVENISVDKDSLIALSSNFIGILDELSTLSRFEINALKSVMSKLLVNVRHPYERRTKMTPRRISFFGSTNMTEF</sequence>
<dbReference type="InterPro" id="IPR007936">
    <property type="entry name" value="VapE-like_dom"/>
</dbReference>
<dbReference type="RefSeq" id="WP_084192015.1">
    <property type="nucleotide sequence ID" value="NZ_FTMG01000001.1"/>
</dbReference>
<dbReference type="EMBL" id="JACHCB010000001">
    <property type="protein sequence ID" value="MBB6107692.1"/>
    <property type="molecule type" value="Genomic_DNA"/>
</dbReference>
<protein>
    <submittedName>
        <fullName evidence="2">P-loop ATPase</fullName>
    </submittedName>
</protein>
<gene>
    <name evidence="2" type="ORF">HDF23_000422</name>
</gene>
<evidence type="ECO:0000313" key="3">
    <source>
        <dbReference type="Proteomes" id="UP000541583"/>
    </source>
</evidence>
<evidence type="ECO:0000259" key="1">
    <source>
        <dbReference type="Pfam" id="PF05272"/>
    </source>
</evidence>
<accession>A0ABR6PD72</accession>
<evidence type="ECO:0000313" key="2">
    <source>
        <dbReference type="EMBL" id="MBB6107692.1"/>
    </source>
</evidence>
<keyword evidence="3" id="KW-1185">Reference proteome</keyword>
<comment type="caution">
    <text evidence="2">The sequence shown here is derived from an EMBL/GenBank/DDBJ whole genome shotgun (WGS) entry which is preliminary data.</text>
</comment>
<dbReference type="Pfam" id="PF05272">
    <property type="entry name" value="VapE-like_dom"/>
    <property type="match status" value="1"/>
</dbReference>
<proteinExistence type="predicted"/>
<organism evidence="2 3">
    <name type="scientific">Mucilaginibacter lappiensis</name>
    <dbReference type="NCBI Taxonomy" id="354630"/>
    <lineage>
        <taxon>Bacteria</taxon>
        <taxon>Pseudomonadati</taxon>
        <taxon>Bacteroidota</taxon>
        <taxon>Sphingobacteriia</taxon>
        <taxon>Sphingobacteriales</taxon>
        <taxon>Sphingobacteriaceae</taxon>
        <taxon>Mucilaginibacter</taxon>
    </lineage>
</organism>
<name>A0ABR6PD72_9SPHI</name>
<dbReference type="Proteomes" id="UP000541583">
    <property type="component" value="Unassembled WGS sequence"/>
</dbReference>
<reference evidence="2 3" key="1">
    <citation type="submission" date="2020-08" db="EMBL/GenBank/DDBJ databases">
        <title>Genomic Encyclopedia of Type Strains, Phase IV (KMG-V): Genome sequencing to study the core and pangenomes of soil and plant-associated prokaryotes.</title>
        <authorList>
            <person name="Whitman W."/>
        </authorList>
    </citation>
    <scope>NUCLEOTIDE SEQUENCE [LARGE SCALE GENOMIC DNA]</scope>
    <source>
        <strain evidence="2 3">ANJLi2</strain>
    </source>
</reference>
<feature type="domain" description="Virulence-associated protein E-like" evidence="1">
    <location>
        <begin position="3"/>
        <end position="91"/>
    </location>
</feature>